<name>A0A4P9XNV7_9FUNG</name>
<evidence type="ECO:0000313" key="2">
    <source>
        <dbReference type="EMBL" id="RKP07101.1"/>
    </source>
</evidence>
<dbReference type="OrthoDB" id="5598978at2759"/>
<dbReference type="Proteomes" id="UP000271241">
    <property type="component" value="Unassembled WGS sequence"/>
</dbReference>
<evidence type="ECO:0000313" key="3">
    <source>
        <dbReference type="Proteomes" id="UP000271241"/>
    </source>
</evidence>
<dbReference type="EMBL" id="KZ992766">
    <property type="protein sequence ID" value="RKP07101.1"/>
    <property type="molecule type" value="Genomic_DNA"/>
</dbReference>
<dbReference type="AlphaFoldDB" id="A0A4P9XNV7"/>
<gene>
    <name evidence="2" type="ORF">THASP1DRAFT_31084</name>
</gene>
<accession>A0A4P9XNV7</accession>
<organism evidence="2 3">
    <name type="scientific">Thamnocephalis sphaerospora</name>
    <dbReference type="NCBI Taxonomy" id="78915"/>
    <lineage>
        <taxon>Eukaryota</taxon>
        <taxon>Fungi</taxon>
        <taxon>Fungi incertae sedis</taxon>
        <taxon>Zoopagomycota</taxon>
        <taxon>Zoopagomycotina</taxon>
        <taxon>Zoopagomycetes</taxon>
        <taxon>Zoopagales</taxon>
        <taxon>Sigmoideomycetaceae</taxon>
        <taxon>Thamnocephalis</taxon>
    </lineage>
</organism>
<reference evidence="3" key="1">
    <citation type="journal article" date="2018" name="Nat. Microbiol.">
        <title>Leveraging single-cell genomics to expand the fungal tree of life.</title>
        <authorList>
            <person name="Ahrendt S.R."/>
            <person name="Quandt C.A."/>
            <person name="Ciobanu D."/>
            <person name="Clum A."/>
            <person name="Salamov A."/>
            <person name="Andreopoulos B."/>
            <person name="Cheng J.F."/>
            <person name="Woyke T."/>
            <person name="Pelin A."/>
            <person name="Henrissat B."/>
            <person name="Reynolds N.K."/>
            <person name="Benny G.L."/>
            <person name="Smith M.E."/>
            <person name="James T.Y."/>
            <person name="Grigoriev I.V."/>
        </authorList>
    </citation>
    <scope>NUCLEOTIDE SEQUENCE [LARGE SCALE GENOMIC DNA]</scope>
    <source>
        <strain evidence="3">RSA 1356</strain>
    </source>
</reference>
<proteinExistence type="predicted"/>
<protein>
    <recommendedName>
        <fullName evidence="4">Selenoprotein H</fullName>
    </recommendedName>
</protein>
<sequence length="159" mass="16797">MSQKEESAAPRRSTRLRREPAGQLTAAAASKPKVAAKKRARSTHSEETGGAKRTKANKQKENDDTKVSLAVQPNENASKAIAKEASSVGAPLPVASAAGDSLVVVFEHCLGEAIRAQFPDASIRLNPSKPRSKSFEVTVYTAGEDGEGKLVWSGIKKAS</sequence>
<feature type="region of interest" description="Disordered" evidence="1">
    <location>
        <begin position="1"/>
        <end position="72"/>
    </location>
</feature>
<evidence type="ECO:0008006" key="4">
    <source>
        <dbReference type="Google" id="ProtNLM"/>
    </source>
</evidence>
<evidence type="ECO:0000256" key="1">
    <source>
        <dbReference type="SAM" id="MobiDB-lite"/>
    </source>
</evidence>
<keyword evidence="3" id="KW-1185">Reference proteome</keyword>